<accession>A0AAU8TV71</accession>
<evidence type="ECO:0000313" key="2">
    <source>
        <dbReference type="Proteomes" id="UP000033099"/>
    </source>
</evidence>
<sequence length="90" mass="10065">MINLIRILQNFPEFGDVDVLVLFEKKGPILGFISQVLKLPLQRLNHISIALGMKGILAEDAWGAVALQRLGRRPETISRDITVTTEDRIA</sequence>
<organism evidence="1 2">
    <name type="scientific">Pseudomonas synxantha</name>
    <dbReference type="NCBI Taxonomy" id="47883"/>
    <lineage>
        <taxon>Bacteria</taxon>
        <taxon>Pseudomonadati</taxon>
        <taxon>Pseudomonadota</taxon>
        <taxon>Gammaproteobacteria</taxon>
        <taxon>Pseudomonadales</taxon>
        <taxon>Pseudomonadaceae</taxon>
        <taxon>Pseudomonas</taxon>
    </lineage>
</organism>
<evidence type="ECO:0000313" key="1">
    <source>
        <dbReference type="EMBL" id="AKA81862.1"/>
    </source>
</evidence>
<dbReference type="Proteomes" id="UP000033099">
    <property type="component" value="Chromosome"/>
</dbReference>
<name>A0AAU8TV71_9PSED</name>
<dbReference type="KEGG" id="pfb:VO64_1316"/>
<reference evidence="1 2" key="1">
    <citation type="journal article" date="2015" name="Genome Announc.">
        <title>Complete Genome Sequence of Biocontrol Strain Pseudomonas fluorescens LBUM223.</title>
        <authorList>
            <person name="Roquigny R."/>
            <person name="Arseneault T."/>
            <person name="Gadkar V.J."/>
            <person name="Novinscak A."/>
            <person name="Joly D.L."/>
            <person name="Filion M."/>
        </authorList>
    </citation>
    <scope>NUCLEOTIDE SEQUENCE [LARGE SCALE GENOMIC DNA]</scope>
    <source>
        <strain evidence="1 2">LBUM223</strain>
    </source>
</reference>
<protein>
    <submittedName>
        <fullName evidence="1">Uncharacterized protein</fullName>
    </submittedName>
</protein>
<proteinExistence type="predicted"/>
<gene>
    <name evidence="1" type="ORF">VO64_1316</name>
</gene>
<dbReference type="EMBL" id="CP011117">
    <property type="protein sequence ID" value="AKA81862.1"/>
    <property type="molecule type" value="Genomic_DNA"/>
</dbReference>
<dbReference type="AlphaFoldDB" id="A0AAU8TV71"/>